<dbReference type="InterPro" id="IPR036196">
    <property type="entry name" value="Ptyr_pPase_sf"/>
</dbReference>
<dbReference type="Gene3D" id="3.40.50.2300">
    <property type="match status" value="1"/>
</dbReference>
<dbReference type="EMBL" id="UINC01056300">
    <property type="protein sequence ID" value="SVB76163.1"/>
    <property type="molecule type" value="Genomic_DNA"/>
</dbReference>
<dbReference type="PANTHER" id="PTHR47439">
    <property type="entry name" value="LOW MOLECULAR WEIGHT PHOSPHOTYROSINE PROTEIN PHOSPHATASE-RELATED"/>
    <property type="match status" value="1"/>
</dbReference>
<dbReference type="SMART" id="SM00226">
    <property type="entry name" value="LMWPc"/>
    <property type="match status" value="1"/>
</dbReference>
<dbReference type="PRINTS" id="PR00719">
    <property type="entry name" value="LMWPTPASE"/>
</dbReference>
<organism evidence="5">
    <name type="scientific">marine metagenome</name>
    <dbReference type="NCBI Taxonomy" id="408172"/>
    <lineage>
        <taxon>unclassified sequences</taxon>
        <taxon>metagenomes</taxon>
        <taxon>ecological metagenomes</taxon>
    </lineage>
</organism>
<dbReference type="SUPFAM" id="SSF52788">
    <property type="entry name" value="Phosphotyrosine protein phosphatases I"/>
    <property type="match status" value="1"/>
</dbReference>
<dbReference type="AlphaFoldDB" id="A0A382GNH9"/>
<dbReference type="InterPro" id="IPR023485">
    <property type="entry name" value="Ptyr_pPase"/>
</dbReference>
<dbReference type="InterPro" id="IPR052995">
    <property type="entry name" value="LMW-PTP"/>
</dbReference>
<sequence>MTKILFICMGNICRSPSAEAVMQTLVKQKGMEKEIECDSAGTIDYHRGNPADPRMQEHALLRGYELKSIARSFDEEDFENFDLIITMDEDNYQQIQWRDQKRNYTAKIRRMTDFCSSKTVSEVPDPYYGGSQGFENVLDLLEDACHGLLEFITTKKE</sequence>
<keyword evidence="3" id="KW-0904">Protein phosphatase</keyword>
<dbReference type="FunFam" id="3.40.50.2300:FF:000113">
    <property type="entry name" value="Low molecular weight protein-tyrosine-phosphatase"/>
    <property type="match status" value="1"/>
</dbReference>
<proteinExistence type="inferred from homology"/>
<dbReference type="GO" id="GO:0004725">
    <property type="term" value="F:protein tyrosine phosphatase activity"/>
    <property type="evidence" value="ECO:0007669"/>
    <property type="project" value="InterPro"/>
</dbReference>
<comment type="similarity">
    <text evidence="1">Belongs to the low molecular weight phosphotyrosine protein phosphatase family.</text>
</comment>
<evidence type="ECO:0000313" key="5">
    <source>
        <dbReference type="EMBL" id="SVB76163.1"/>
    </source>
</evidence>
<dbReference type="CDD" id="cd16343">
    <property type="entry name" value="LMWPTP"/>
    <property type="match status" value="1"/>
</dbReference>
<name>A0A382GNH9_9ZZZZ</name>
<evidence type="ECO:0000256" key="3">
    <source>
        <dbReference type="ARBA" id="ARBA00022912"/>
    </source>
</evidence>
<evidence type="ECO:0000256" key="2">
    <source>
        <dbReference type="ARBA" id="ARBA00022801"/>
    </source>
</evidence>
<dbReference type="InterPro" id="IPR017867">
    <property type="entry name" value="Tyr_phospatase_low_mol_wt"/>
</dbReference>
<feature type="domain" description="Phosphotyrosine protein phosphatase I" evidence="4">
    <location>
        <begin position="2"/>
        <end position="151"/>
    </location>
</feature>
<evidence type="ECO:0000256" key="1">
    <source>
        <dbReference type="ARBA" id="ARBA00011063"/>
    </source>
</evidence>
<dbReference type="Pfam" id="PF01451">
    <property type="entry name" value="LMWPc"/>
    <property type="match status" value="1"/>
</dbReference>
<evidence type="ECO:0000259" key="4">
    <source>
        <dbReference type="SMART" id="SM00226"/>
    </source>
</evidence>
<reference evidence="5" key="1">
    <citation type="submission" date="2018-05" db="EMBL/GenBank/DDBJ databases">
        <authorList>
            <person name="Lanie J.A."/>
            <person name="Ng W.-L."/>
            <person name="Kazmierczak K.M."/>
            <person name="Andrzejewski T.M."/>
            <person name="Davidsen T.M."/>
            <person name="Wayne K.J."/>
            <person name="Tettelin H."/>
            <person name="Glass J.I."/>
            <person name="Rusch D."/>
            <person name="Podicherti R."/>
            <person name="Tsui H.-C.T."/>
            <person name="Winkler M.E."/>
        </authorList>
    </citation>
    <scope>NUCLEOTIDE SEQUENCE</scope>
</reference>
<accession>A0A382GNH9</accession>
<protein>
    <recommendedName>
        <fullName evidence="4">Phosphotyrosine protein phosphatase I domain-containing protein</fullName>
    </recommendedName>
</protein>
<keyword evidence="2" id="KW-0378">Hydrolase</keyword>
<gene>
    <name evidence="5" type="ORF">METZ01_LOCUS229017</name>
</gene>
<dbReference type="PANTHER" id="PTHR47439:SF1">
    <property type="entry name" value="ACID PHOSPHATASE"/>
    <property type="match status" value="1"/>
</dbReference>